<name>A0A4W3IL95_CALMI</name>
<feature type="transmembrane region" description="Helical" evidence="1">
    <location>
        <begin position="316"/>
        <end position="346"/>
    </location>
</feature>
<dbReference type="Pfam" id="PF09773">
    <property type="entry name" value="Meckelin"/>
    <property type="match status" value="2"/>
</dbReference>
<dbReference type="Ensembl" id="ENSCMIT00000030303.1">
    <property type="protein sequence ID" value="ENSCMIP00000029837.1"/>
    <property type="gene ID" value="ENSCMIG00000012880.1"/>
</dbReference>
<evidence type="ECO:0000256" key="1">
    <source>
        <dbReference type="SAM" id="Phobius"/>
    </source>
</evidence>
<keyword evidence="4" id="KW-1185">Reference proteome</keyword>
<evidence type="ECO:0000313" key="4">
    <source>
        <dbReference type="Proteomes" id="UP000314986"/>
    </source>
</evidence>
<feature type="transmembrane region" description="Helical" evidence="1">
    <location>
        <begin position="229"/>
        <end position="252"/>
    </location>
</feature>
<dbReference type="PANTHER" id="PTHR21274:SF1">
    <property type="entry name" value="TRANSMEMBRANE PROTEIN 67"/>
    <property type="match status" value="1"/>
</dbReference>
<organism evidence="3 4">
    <name type="scientific">Callorhinchus milii</name>
    <name type="common">Ghost shark</name>
    <dbReference type="NCBI Taxonomy" id="7868"/>
    <lineage>
        <taxon>Eukaryota</taxon>
        <taxon>Metazoa</taxon>
        <taxon>Chordata</taxon>
        <taxon>Craniata</taxon>
        <taxon>Vertebrata</taxon>
        <taxon>Chondrichthyes</taxon>
        <taxon>Holocephali</taxon>
        <taxon>Chimaeriformes</taxon>
        <taxon>Callorhinchidae</taxon>
        <taxon>Callorhinchus</taxon>
    </lineage>
</organism>
<feature type="transmembrane region" description="Helical" evidence="1">
    <location>
        <begin position="393"/>
        <end position="412"/>
    </location>
</feature>
<evidence type="ECO:0000313" key="3">
    <source>
        <dbReference type="Ensembl" id="ENSCMIP00000029837.1"/>
    </source>
</evidence>
<evidence type="ECO:0000256" key="2">
    <source>
        <dbReference type="SAM" id="SignalP"/>
    </source>
</evidence>
<dbReference type="STRING" id="7868.ENSCMIP00000029837"/>
<dbReference type="Proteomes" id="UP000314986">
    <property type="component" value="Unassembled WGS sequence"/>
</dbReference>
<keyword evidence="1" id="KW-0472">Membrane</keyword>
<dbReference type="GO" id="GO:0060271">
    <property type="term" value="P:cilium assembly"/>
    <property type="evidence" value="ECO:0007669"/>
    <property type="project" value="InterPro"/>
</dbReference>
<proteinExistence type="predicted"/>
<dbReference type="OMA" id="RDQYDSI"/>
<reference evidence="3" key="5">
    <citation type="submission" date="2025-09" db="UniProtKB">
        <authorList>
            <consortium name="Ensembl"/>
        </authorList>
    </citation>
    <scope>IDENTIFICATION</scope>
</reference>
<keyword evidence="1" id="KW-0812">Transmembrane</keyword>
<dbReference type="InParanoid" id="A0A4W3IL95"/>
<feature type="signal peptide" evidence="2">
    <location>
        <begin position="1"/>
        <end position="38"/>
    </location>
</feature>
<dbReference type="GO" id="GO:0036038">
    <property type="term" value="C:MKS complex"/>
    <property type="evidence" value="ECO:0007669"/>
    <property type="project" value="InterPro"/>
</dbReference>
<reference evidence="4" key="2">
    <citation type="journal article" date="2007" name="PLoS Biol.">
        <title>Survey sequencing and comparative analysis of the elephant shark (Callorhinchus milii) genome.</title>
        <authorList>
            <person name="Venkatesh B."/>
            <person name="Kirkness E.F."/>
            <person name="Loh Y.H."/>
            <person name="Halpern A.L."/>
            <person name="Lee A.P."/>
            <person name="Johnson J."/>
            <person name="Dandona N."/>
            <person name="Viswanathan L.D."/>
            <person name="Tay A."/>
            <person name="Venter J.C."/>
            <person name="Strausberg R.L."/>
            <person name="Brenner S."/>
        </authorList>
    </citation>
    <scope>NUCLEOTIDE SEQUENCE [LARGE SCALE GENOMIC DNA]</scope>
</reference>
<feature type="chain" id="PRO_5021319649" description="Meckelin" evidence="2">
    <location>
        <begin position="39"/>
        <end position="696"/>
    </location>
</feature>
<feature type="transmembrane region" description="Helical" evidence="1">
    <location>
        <begin position="273"/>
        <end position="296"/>
    </location>
</feature>
<dbReference type="InterPro" id="IPR019170">
    <property type="entry name" value="Meckelin"/>
</dbReference>
<dbReference type="AlphaFoldDB" id="A0A4W3IL95"/>
<feature type="transmembrane region" description="Helical" evidence="1">
    <location>
        <begin position="434"/>
        <end position="458"/>
    </location>
</feature>
<accession>A0A4W3IL95</accession>
<protein>
    <recommendedName>
        <fullName evidence="5">Meckelin</fullName>
    </recommendedName>
</protein>
<reference evidence="4" key="3">
    <citation type="journal article" date="2014" name="Nature">
        <title>Elephant shark genome provides unique insights into gnathostome evolution.</title>
        <authorList>
            <consortium name="International Elephant Shark Genome Sequencing Consortium"/>
            <person name="Venkatesh B."/>
            <person name="Lee A.P."/>
            <person name="Ravi V."/>
            <person name="Maurya A.K."/>
            <person name="Lian M.M."/>
            <person name="Swann J.B."/>
            <person name="Ohta Y."/>
            <person name="Flajnik M.F."/>
            <person name="Sutoh Y."/>
            <person name="Kasahara M."/>
            <person name="Hoon S."/>
            <person name="Gangu V."/>
            <person name="Roy S.W."/>
            <person name="Irimia M."/>
            <person name="Korzh V."/>
            <person name="Kondrychyn I."/>
            <person name="Lim Z.W."/>
            <person name="Tay B.H."/>
            <person name="Tohari S."/>
            <person name="Kong K.W."/>
            <person name="Ho S."/>
            <person name="Lorente-Galdos B."/>
            <person name="Quilez J."/>
            <person name="Marques-Bonet T."/>
            <person name="Raney B.J."/>
            <person name="Ingham P.W."/>
            <person name="Tay A."/>
            <person name="Hillier L.W."/>
            <person name="Minx P."/>
            <person name="Boehm T."/>
            <person name="Wilson R.K."/>
            <person name="Brenner S."/>
            <person name="Warren W.C."/>
        </authorList>
    </citation>
    <scope>NUCLEOTIDE SEQUENCE [LARGE SCALE GENOMIC DNA]</scope>
</reference>
<keyword evidence="2" id="KW-0732">Signal</keyword>
<keyword evidence="1" id="KW-1133">Transmembrane helix</keyword>
<sequence length="696" mass="78409">MFSSPALVTAAAAGGGGSAVCVFAVLLAVLCELPSTLAADTSIPFVQPQSCSDSQFYQTSQLRCSPCGANQERGPDGKLCVCVCLLLLIGIQPTQHCTVFGHSLLSVLLSTISRLFCLQIALKIVKYDARGNFLGWEDVTGGTLQLCPGAQHVQDAAYRFGSFYLQSCTIRVSELLSRFPEPVLYELFLQYSDSQGRMKVWPIPVRSLNLDRDGFGKSLAVDELLQTRLWVGDLLVAMGVLGSLAIFSAMLETSSWRRRTGLQFIDVTTIMKYFACLAGALSNAFFLVSYGTGIYWLVVYKVRVLLHCFSEIETDFIIYVSCAFGLKALELIHILIVQMTISIFLIDWEKPKGRQLPKSGGNQPNNSSVSIWRTYFIANEWNEIQTKRKINPFLQLFAVILLLEVIGLKNIARRDLHLDLDPGPDVSLAPWSPILRYGIGVSMWLAVGLVQVLFFVAIYERFVENKIQQFVDLCSVSNVSVFVLLYRCYGYYIHGRSVHGQTDVGLENMYLNLRKEEENLCGMRGLEPNADVQTFEILLSNKVRQQYDRILAPLINRGLGGDSESLQQNLKAYSTMNKFLSSFLDHAYKDMDYTVRDKLFLERILDFEFQQSEDRSFFYNDERNLFSNAIYYGHELVLLLFDALLFSVVDLGTQNYVLAAIITYIVQKVGEILRVNRLVAQRNLAVKTLVDKRFLI</sequence>
<dbReference type="PANTHER" id="PTHR21274">
    <property type="entry name" value="MECKELIN"/>
    <property type="match status" value="1"/>
</dbReference>
<reference evidence="3" key="4">
    <citation type="submission" date="2025-08" db="UniProtKB">
        <authorList>
            <consortium name="Ensembl"/>
        </authorList>
    </citation>
    <scope>IDENTIFICATION</scope>
</reference>
<reference evidence="4" key="1">
    <citation type="journal article" date="2006" name="Science">
        <title>Ancient noncoding elements conserved in the human genome.</title>
        <authorList>
            <person name="Venkatesh B."/>
            <person name="Kirkness E.F."/>
            <person name="Loh Y.H."/>
            <person name="Halpern A.L."/>
            <person name="Lee A.P."/>
            <person name="Johnson J."/>
            <person name="Dandona N."/>
            <person name="Viswanathan L.D."/>
            <person name="Tay A."/>
            <person name="Venter J.C."/>
            <person name="Strausberg R.L."/>
            <person name="Brenner S."/>
        </authorList>
    </citation>
    <scope>NUCLEOTIDE SEQUENCE [LARGE SCALE GENOMIC DNA]</scope>
</reference>
<evidence type="ECO:0008006" key="5">
    <source>
        <dbReference type="Google" id="ProtNLM"/>
    </source>
</evidence>
<dbReference type="GeneTree" id="ENSGT00390000010606"/>